<dbReference type="EMBL" id="BGPR01001749">
    <property type="protein sequence ID" value="GBM61074.1"/>
    <property type="molecule type" value="Genomic_DNA"/>
</dbReference>
<sequence length="151" mass="16941">MNNTLPSPQSQQFEILTKCVSQQQAPGTKIPQINLQKTISATDKLKNAIADHKIDLIIAQEPYVYNETIAGTPQRWVKWSSKNKKAVILAPINLPPVVLTPKENAITIKINLNKKPCTIVSAYSSPLEDVENTLQDIQDYINEKFTTRTKL</sequence>
<evidence type="ECO:0000313" key="2">
    <source>
        <dbReference type="Proteomes" id="UP000499080"/>
    </source>
</evidence>
<reference evidence="1 2" key="1">
    <citation type="journal article" date="2019" name="Sci. Rep.">
        <title>Orb-weaving spider Araneus ventricosus genome elucidates the spidroin gene catalogue.</title>
        <authorList>
            <person name="Kono N."/>
            <person name="Nakamura H."/>
            <person name="Ohtoshi R."/>
            <person name="Moran D.A.P."/>
            <person name="Shinohara A."/>
            <person name="Yoshida Y."/>
            <person name="Fujiwara M."/>
            <person name="Mori M."/>
            <person name="Tomita M."/>
            <person name="Arakawa K."/>
        </authorList>
    </citation>
    <scope>NUCLEOTIDE SEQUENCE [LARGE SCALE GENOMIC DNA]</scope>
</reference>
<dbReference type="InterPro" id="IPR036691">
    <property type="entry name" value="Endo/exonu/phosph_ase_sf"/>
</dbReference>
<organism evidence="1 2">
    <name type="scientific">Araneus ventricosus</name>
    <name type="common">Orbweaver spider</name>
    <name type="synonym">Epeira ventricosa</name>
    <dbReference type="NCBI Taxonomy" id="182803"/>
    <lineage>
        <taxon>Eukaryota</taxon>
        <taxon>Metazoa</taxon>
        <taxon>Ecdysozoa</taxon>
        <taxon>Arthropoda</taxon>
        <taxon>Chelicerata</taxon>
        <taxon>Arachnida</taxon>
        <taxon>Araneae</taxon>
        <taxon>Araneomorphae</taxon>
        <taxon>Entelegynae</taxon>
        <taxon>Araneoidea</taxon>
        <taxon>Araneidae</taxon>
        <taxon>Araneus</taxon>
    </lineage>
</organism>
<keyword evidence="2" id="KW-1185">Reference proteome</keyword>
<protein>
    <recommendedName>
        <fullName evidence="3">Endonuclease/exonuclease/phosphatase domain-containing protein</fullName>
    </recommendedName>
</protein>
<evidence type="ECO:0008006" key="3">
    <source>
        <dbReference type="Google" id="ProtNLM"/>
    </source>
</evidence>
<gene>
    <name evidence="1" type="ORF">AVEN_264393_1</name>
</gene>
<dbReference type="Gene3D" id="3.60.10.10">
    <property type="entry name" value="Endonuclease/exonuclease/phosphatase"/>
    <property type="match status" value="1"/>
</dbReference>
<evidence type="ECO:0000313" key="1">
    <source>
        <dbReference type="EMBL" id="GBM61074.1"/>
    </source>
</evidence>
<dbReference type="SUPFAM" id="SSF56219">
    <property type="entry name" value="DNase I-like"/>
    <property type="match status" value="1"/>
</dbReference>
<dbReference type="OrthoDB" id="6437038at2759"/>
<name>A0A4Y2H9I5_ARAVE</name>
<accession>A0A4Y2H9I5</accession>
<dbReference type="Proteomes" id="UP000499080">
    <property type="component" value="Unassembled WGS sequence"/>
</dbReference>
<dbReference type="AlphaFoldDB" id="A0A4Y2H9I5"/>
<comment type="caution">
    <text evidence="1">The sequence shown here is derived from an EMBL/GenBank/DDBJ whole genome shotgun (WGS) entry which is preliminary data.</text>
</comment>
<proteinExistence type="predicted"/>